<reference evidence="3" key="1">
    <citation type="submission" date="2015-02" db="EMBL/GenBank/DDBJ databases">
        <authorList>
            <person name="Chooi Y.-H."/>
        </authorList>
    </citation>
    <scope>NUCLEOTIDE SEQUENCE [LARGE SCALE GENOMIC DNA]</scope>
    <source>
        <strain evidence="3">strain Y</strain>
    </source>
</reference>
<protein>
    <submittedName>
        <fullName evidence="2">Dihydrofolate reductase</fullName>
    </submittedName>
</protein>
<dbReference type="Gene3D" id="3.40.430.10">
    <property type="entry name" value="Dihydrofolate Reductase, subunit A"/>
    <property type="match status" value="1"/>
</dbReference>
<sequence>MSLEQVDVRAMCAIGQRGQLGLEGRMPWEGCKGQAYRDDVERFFEMTRGHVLLAGPRTIASVPEFAFRDRTIAVLRSSMIPTETLAQFAGRVVFIGGGPPVWDAYAPYIRHWDVTRLPYDGPADRWFDPAWLTQGSVTLDEISSSAGARPTLREGGGDPGIPR</sequence>
<dbReference type="AlphaFoldDB" id="A0A0D6JB97"/>
<dbReference type="SUPFAM" id="SSF53597">
    <property type="entry name" value="Dihydrofolate reductase-like"/>
    <property type="match status" value="1"/>
</dbReference>
<name>A0A0D6JB97_9HYPH</name>
<evidence type="ECO:0000313" key="3">
    <source>
        <dbReference type="Proteomes" id="UP000033187"/>
    </source>
</evidence>
<dbReference type="Proteomes" id="UP000033187">
    <property type="component" value="Chromosome 1"/>
</dbReference>
<dbReference type="RefSeq" id="WP_046476046.1">
    <property type="nucleotide sequence ID" value="NZ_LN829118.1"/>
</dbReference>
<proteinExistence type="predicted"/>
<dbReference type="OrthoDB" id="7932254at2"/>
<gene>
    <name evidence="2" type="ORF">YBN1229_v1_0396</name>
</gene>
<evidence type="ECO:0000256" key="1">
    <source>
        <dbReference type="SAM" id="MobiDB-lite"/>
    </source>
</evidence>
<organism evidence="2 3">
    <name type="scientific">Candidatus Filomicrobium marinum</name>
    <dbReference type="NCBI Taxonomy" id="1608628"/>
    <lineage>
        <taxon>Bacteria</taxon>
        <taxon>Pseudomonadati</taxon>
        <taxon>Pseudomonadota</taxon>
        <taxon>Alphaproteobacteria</taxon>
        <taxon>Hyphomicrobiales</taxon>
        <taxon>Hyphomicrobiaceae</taxon>
        <taxon>Filomicrobium</taxon>
    </lineage>
</organism>
<keyword evidence="3" id="KW-1185">Reference proteome</keyword>
<dbReference type="KEGG" id="fiy:BN1229_v1_0396"/>
<evidence type="ECO:0000313" key="2">
    <source>
        <dbReference type="EMBL" id="CPR15524.1"/>
    </source>
</evidence>
<dbReference type="EMBL" id="LN829119">
    <property type="protein sequence ID" value="CPR15524.1"/>
    <property type="molecule type" value="Genomic_DNA"/>
</dbReference>
<dbReference type="KEGG" id="fil:BN1229_v1_0392"/>
<accession>A0A0D6JB97</accession>
<feature type="region of interest" description="Disordered" evidence="1">
    <location>
        <begin position="143"/>
        <end position="163"/>
    </location>
</feature>
<dbReference type="InterPro" id="IPR024072">
    <property type="entry name" value="DHFR-like_dom_sf"/>
</dbReference>